<feature type="region of interest" description="Disordered" evidence="1">
    <location>
        <begin position="152"/>
        <end position="172"/>
    </location>
</feature>
<reference evidence="3 4" key="1">
    <citation type="journal article" date="2018" name="Mol. Biol. Evol.">
        <title>Broad Genomic Sampling Reveals a Smut Pathogenic Ancestry of the Fungal Clade Ustilaginomycotina.</title>
        <authorList>
            <person name="Kijpornyongpan T."/>
            <person name="Mondo S.J."/>
            <person name="Barry K."/>
            <person name="Sandor L."/>
            <person name="Lee J."/>
            <person name="Lipzen A."/>
            <person name="Pangilinan J."/>
            <person name="LaButti K."/>
            <person name="Hainaut M."/>
            <person name="Henrissat B."/>
            <person name="Grigoriev I.V."/>
            <person name="Spatafora J.W."/>
            <person name="Aime M.C."/>
        </authorList>
    </citation>
    <scope>NUCLEOTIDE SEQUENCE [LARGE SCALE GENOMIC DNA]</scope>
    <source>
        <strain evidence="3 4">MCA 3882</strain>
    </source>
</reference>
<dbReference type="InterPro" id="IPR013899">
    <property type="entry name" value="DUF1771"/>
</dbReference>
<dbReference type="PANTHER" id="PTHR47417">
    <property type="entry name" value="SMR DOMAIN-CONTAINING PROTEIN YPL199C"/>
    <property type="match status" value="1"/>
</dbReference>
<proteinExistence type="predicted"/>
<evidence type="ECO:0000313" key="4">
    <source>
        <dbReference type="Proteomes" id="UP000245771"/>
    </source>
</evidence>
<dbReference type="Gene3D" id="3.30.1370.110">
    <property type="match status" value="1"/>
</dbReference>
<feature type="compositionally biased region" description="Low complexity" evidence="1">
    <location>
        <begin position="50"/>
        <end position="79"/>
    </location>
</feature>
<evidence type="ECO:0000256" key="1">
    <source>
        <dbReference type="SAM" id="MobiDB-lite"/>
    </source>
</evidence>
<dbReference type="GeneID" id="37024024"/>
<dbReference type="Proteomes" id="UP000245771">
    <property type="component" value="Unassembled WGS sequence"/>
</dbReference>
<dbReference type="EMBL" id="KZ819603">
    <property type="protein sequence ID" value="PWN34991.1"/>
    <property type="molecule type" value="Genomic_DNA"/>
</dbReference>
<dbReference type="InterPro" id="IPR053020">
    <property type="entry name" value="Smr_domain_protein"/>
</dbReference>
<name>A0A316VG60_9BASI</name>
<dbReference type="Pfam" id="PF01713">
    <property type="entry name" value="Smr"/>
    <property type="match status" value="1"/>
</dbReference>
<dbReference type="AlphaFoldDB" id="A0A316VG60"/>
<dbReference type="InterPro" id="IPR002625">
    <property type="entry name" value="Smr_dom"/>
</dbReference>
<dbReference type="RefSeq" id="XP_025355293.1">
    <property type="nucleotide sequence ID" value="XM_025502243.1"/>
</dbReference>
<dbReference type="STRING" id="1280837.A0A316VG60"/>
<sequence length="310" mass="34028">MANDIVYFLKTHRRQIMAIGKKIFNFLKNKKNTAAAAGAGGAAGGAAGYYGSQQHQQQQQPYQQQGPGYPQPYQQQQPQYGGGQGQNLWDHPPPQGQYGHPNAPANIPAGVKPHHGRYNDNEINSKNERYMQLRNQARSEGDKMARCFDDSHKAYSNGDGGRAKQLSNEGHEHKRKMEQLNGEAADWIYHANNEDSGPNEVDLHGLYTQEAIQKTEEAIRQAQGKGMPELRVIVGKGIHSKDHVAHIKPAIEKLMKDYGIAAELDPKNAGVLLVHLGGAANAPQGAYRDSGFANKLAQQTSGKDDECTIM</sequence>
<dbReference type="InParanoid" id="A0A316VG60"/>
<dbReference type="SMART" id="SM00463">
    <property type="entry name" value="SMR"/>
    <property type="match status" value="1"/>
</dbReference>
<protein>
    <submittedName>
        <fullName evidence="3">DUF1771-domain-containing protein</fullName>
    </submittedName>
</protein>
<dbReference type="SUPFAM" id="SSF81995">
    <property type="entry name" value="beta-sandwich domain of Sec23/24"/>
    <property type="match status" value="1"/>
</dbReference>
<dbReference type="PROSITE" id="PS50828">
    <property type="entry name" value="SMR"/>
    <property type="match status" value="1"/>
</dbReference>
<evidence type="ECO:0000313" key="3">
    <source>
        <dbReference type="EMBL" id="PWN34991.1"/>
    </source>
</evidence>
<organism evidence="3 4">
    <name type="scientific">Meira miltonrushii</name>
    <dbReference type="NCBI Taxonomy" id="1280837"/>
    <lineage>
        <taxon>Eukaryota</taxon>
        <taxon>Fungi</taxon>
        <taxon>Dikarya</taxon>
        <taxon>Basidiomycota</taxon>
        <taxon>Ustilaginomycotina</taxon>
        <taxon>Exobasidiomycetes</taxon>
        <taxon>Exobasidiales</taxon>
        <taxon>Brachybasidiaceae</taxon>
        <taxon>Meira</taxon>
    </lineage>
</organism>
<dbReference type="InterPro" id="IPR036063">
    <property type="entry name" value="Smr_dom_sf"/>
</dbReference>
<dbReference type="Pfam" id="PF08590">
    <property type="entry name" value="DUF1771"/>
    <property type="match status" value="1"/>
</dbReference>
<feature type="domain" description="Smr" evidence="2">
    <location>
        <begin position="201"/>
        <end position="277"/>
    </location>
</feature>
<dbReference type="SUPFAM" id="SSF160443">
    <property type="entry name" value="SMR domain-like"/>
    <property type="match status" value="1"/>
</dbReference>
<dbReference type="OrthoDB" id="3231855at2759"/>
<dbReference type="PANTHER" id="PTHR47417:SF1">
    <property type="entry name" value="SMR DOMAIN-CONTAINING PROTEIN YPL199C"/>
    <property type="match status" value="1"/>
</dbReference>
<feature type="region of interest" description="Disordered" evidence="1">
    <location>
        <begin position="50"/>
        <end position="114"/>
    </location>
</feature>
<keyword evidence="4" id="KW-1185">Reference proteome</keyword>
<dbReference type="SMART" id="SM01162">
    <property type="entry name" value="DUF1771"/>
    <property type="match status" value="1"/>
</dbReference>
<evidence type="ECO:0000259" key="2">
    <source>
        <dbReference type="PROSITE" id="PS50828"/>
    </source>
</evidence>
<gene>
    <name evidence="3" type="ORF">FA14DRAFT_36567</name>
</gene>
<dbReference type="FunCoup" id="A0A316VG60">
    <property type="interactions" value="3"/>
</dbReference>
<accession>A0A316VG60</accession>